<reference evidence="1 2" key="1">
    <citation type="submission" date="2010-03" db="EMBL/GenBank/DDBJ databases">
        <authorList>
            <consortium name="The Broad Institute Genome Sequencing Platform"/>
            <person name="Ward D."/>
            <person name="Earl A."/>
            <person name="Feldgarden M."/>
            <person name="Gevers D."/>
            <person name="Young S."/>
            <person name="Zeng Q."/>
            <person name="Koehrsen M."/>
            <person name="Alvarado L."/>
            <person name="Berlin A.M."/>
            <person name="Borenstein D."/>
            <person name="Chapman S.B."/>
            <person name="Chen Z."/>
            <person name="Engels R."/>
            <person name="Freedman E."/>
            <person name="Gellesch M."/>
            <person name="Goldberg J."/>
            <person name="Griggs A."/>
            <person name="Gujja S."/>
            <person name="Heilman E.R."/>
            <person name="Heiman D.I."/>
            <person name="Hepburn T.A."/>
            <person name="Howarth C."/>
            <person name="Jen D."/>
            <person name="Larson L."/>
            <person name="Mehta T."/>
            <person name="Park D."/>
            <person name="Pearson M."/>
            <person name="Richards J."/>
            <person name="Roberts A."/>
            <person name="Saif S."/>
            <person name="Shea T.D."/>
            <person name="Shenoy N."/>
            <person name="Sisk P."/>
            <person name="Stolte C."/>
            <person name="Sykes S.N."/>
            <person name="Walk T."/>
            <person name="White J."/>
            <person name="Yandava C."/>
            <person name="Izard J."/>
            <person name="Baranova O.V."/>
            <person name="Blanton J.M."/>
            <person name="Tanner A.C."/>
            <person name="Dewhirst F."/>
            <person name="Haas B."/>
            <person name="Nusbaum C."/>
            <person name="Birren B."/>
        </authorList>
    </citation>
    <scope>NUCLEOTIDE SEQUENCE [LARGE SCALE GENOMIC DNA]</scope>
    <source>
        <strain evidence="1 2">ATCC 29453</strain>
    </source>
</reference>
<reference evidence="1 2" key="2">
    <citation type="submission" date="2011-10" db="EMBL/GenBank/DDBJ databases">
        <title>The Genome Sequence of Simonsiella muelleri ATCC 29453.</title>
        <authorList>
            <consortium name="The Broad Institute Genome Sequencing Platform"/>
            <consortium name="The Broad Institute Genome Sequencing Center for Infectious Disease"/>
            <person name="Earl A."/>
            <person name="Ward D."/>
            <person name="Feldgarden M."/>
            <person name="Gevers D."/>
            <person name="Izard J."/>
            <person name="Baranova O.V."/>
            <person name="Blanton J.M."/>
            <person name="Tanner A.C."/>
            <person name="Dewhirst F."/>
            <person name="Young S.K."/>
            <person name="Zeng Q."/>
            <person name="Gargeya S."/>
            <person name="Fitzgerald M."/>
            <person name="Haas B."/>
            <person name="Abouelleil A."/>
            <person name="Alvarado L."/>
            <person name="Arachchi H.M."/>
            <person name="Berlin A."/>
            <person name="Brown A."/>
            <person name="Chapman S.B."/>
            <person name="Chen Z."/>
            <person name="Dunbar C."/>
            <person name="Freedman E."/>
            <person name="Gearin G."/>
            <person name="Goldberg J."/>
            <person name="Griggs A."/>
            <person name="Gujja S."/>
            <person name="Heiman D."/>
            <person name="Howarth C."/>
            <person name="Larson L."/>
            <person name="Lui A."/>
            <person name="MacDonald P.J.P."/>
            <person name="Montmayeur A."/>
            <person name="Murphy C."/>
            <person name="Neiman D."/>
            <person name="Pearson M."/>
            <person name="Priest M."/>
            <person name="Roberts A."/>
            <person name="Saif S."/>
            <person name="Shea T."/>
            <person name="Shenoy N."/>
            <person name="Sisk P."/>
            <person name="Stolte C."/>
            <person name="Sykes S."/>
            <person name="Wortman J."/>
            <person name="Nusbaum C."/>
            <person name="Birren B."/>
        </authorList>
    </citation>
    <scope>NUCLEOTIDE SEQUENCE [LARGE SCALE GENOMIC DNA]</scope>
    <source>
        <strain evidence="1 2">ATCC 29453</strain>
    </source>
</reference>
<dbReference type="AlphaFoldDB" id="V9H997"/>
<dbReference type="InterPro" id="IPR045372">
    <property type="entry name" value="YidB"/>
</dbReference>
<dbReference type="STRING" id="641147.HMPREF9021_00829"/>
<dbReference type="eggNOG" id="COG3753">
    <property type="taxonomic scope" value="Bacteria"/>
</dbReference>
<gene>
    <name evidence="1" type="ORF">HMPREF9021_00829</name>
</gene>
<evidence type="ECO:0000313" key="2">
    <source>
        <dbReference type="Proteomes" id="UP000017813"/>
    </source>
</evidence>
<name>V9H997_9NEIS</name>
<dbReference type="Gene3D" id="1.10.10.690">
    <property type="entry name" value="YidB-like"/>
    <property type="match status" value="1"/>
</dbReference>
<protein>
    <recommendedName>
        <fullName evidence="3">DUF937 domain-containing protein</fullName>
    </recommendedName>
</protein>
<keyword evidence="2" id="KW-1185">Reference proteome</keyword>
<dbReference type="InterPro" id="IPR027405">
    <property type="entry name" value="YidB-like"/>
</dbReference>
<dbReference type="SUPFAM" id="SSF140804">
    <property type="entry name" value="YidB-like"/>
    <property type="match status" value="1"/>
</dbReference>
<organism evidence="1 2">
    <name type="scientific">Simonsiella muelleri ATCC 29453</name>
    <dbReference type="NCBI Taxonomy" id="641147"/>
    <lineage>
        <taxon>Bacteria</taxon>
        <taxon>Pseudomonadati</taxon>
        <taxon>Pseudomonadota</taxon>
        <taxon>Betaproteobacteria</taxon>
        <taxon>Neisseriales</taxon>
        <taxon>Neisseriaceae</taxon>
        <taxon>Simonsiella</taxon>
    </lineage>
</organism>
<accession>V9H997</accession>
<dbReference type="KEGG" id="smur:BWP33_09155"/>
<comment type="caution">
    <text evidence="1">The sequence shown here is derived from an EMBL/GenBank/DDBJ whole genome shotgun (WGS) entry which is preliminary data.</text>
</comment>
<dbReference type="Proteomes" id="UP000017813">
    <property type="component" value="Unassembled WGS sequence"/>
</dbReference>
<sequence length="137" mass="14291">MLNELISGVASSLLKDTDGDGQIQAIQLFHQLSQQNGGLNGLLSLLLQNVDLASIVQSWISNGSNAQPQASQIENALGSSLGQAAANIGLNSSQASHLLAQYLPQIINAITPNGNASDVNSFGMDDVAKIVLKQIIK</sequence>
<dbReference type="Pfam" id="PF20159">
    <property type="entry name" value="YidB"/>
    <property type="match status" value="1"/>
</dbReference>
<evidence type="ECO:0008006" key="3">
    <source>
        <dbReference type="Google" id="ProtNLM"/>
    </source>
</evidence>
<dbReference type="OrthoDB" id="9795283at2"/>
<dbReference type="EMBL" id="ADCY02000016">
    <property type="protein sequence ID" value="EFG31558.1"/>
    <property type="molecule type" value="Genomic_DNA"/>
</dbReference>
<proteinExistence type="predicted"/>
<dbReference type="HOGENOM" id="CLU_084747_2_0_4"/>
<evidence type="ECO:0000313" key="1">
    <source>
        <dbReference type="EMBL" id="EFG31558.1"/>
    </source>
</evidence>
<dbReference type="RefSeq" id="WP_002641608.1">
    <property type="nucleotide sequence ID" value="NZ_CP019448.1"/>
</dbReference>